<gene>
    <name evidence="4" type="ORF">MNBD_GAMMA12-819</name>
</gene>
<dbReference type="InterPro" id="IPR001633">
    <property type="entry name" value="EAL_dom"/>
</dbReference>
<accession>A0A3B0YZ07</accession>
<evidence type="ECO:0000259" key="3">
    <source>
        <dbReference type="PROSITE" id="PS50887"/>
    </source>
</evidence>
<dbReference type="InterPro" id="IPR029787">
    <property type="entry name" value="Nucleotide_cyclase"/>
</dbReference>
<dbReference type="InterPro" id="IPR043128">
    <property type="entry name" value="Rev_trsase/Diguanyl_cyclase"/>
</dbReference>
<dbReference type="SMART" id="SM00052">
    <property type="entry name" value="EAL"/>
    <property type="match status" value="1"/>
</dbReference>
<evidence type="ECO:0000313" key="4">
    <source>
        <dbReference type="EMBL" id="VAW80607.1"/>
    </source>
</evidence>
<dbReference type="SUPFAM" id="SSF141868">
    <property type="entry name" value="EAL domain-like"/>
    <property type="match status" value="1"/>
</dbReference>
<dbReference type="SUPFAM" id="SSF55073">
    <property type="entry name" value="Nucleotide cyclase"/>
    <property type="match status" value="1"/>
</dbReference>
<dbReference type="PROSITE" id="PS50883">
    <property type="entry name" value="EAL"/>
    <property type="match status" value="1"/>
</dbReference>
<dbReference type="InterPro" id="IPR000160">
    <property type="entry name" value="GGDEF_dom"/>
</dbReference>
<dbReference type="SMART" id="SM00267">
    <property type="entry name" value="GGDEF"/>
    <property type="match status" value="1"/>
</dbReference>
<keyword evidence="1" id="KW-0812">Transmembrane</keyword>
<keyword evidence="1" id="KW-0472">Membrane</keyword>
<dbReference type="PANTHER" id="PTHR44757:SF2">
    <property type="entry name" value="BIOFILM ARCHITECTURE MAINTENANCE PROTEIN MBAA"/>
    <property type="match status" value="1"/>
</dbReference>
<dbReference type="InterPro" id="IPR035919">
    <property type="entry name" value="EAL_sf"/>
</dbReference>
<dbReference type="EMBL" id="UOFL01000202">
    <property type="protein sequence ID" value="VAW80607.1"/>
    <property type="molecule type" value="Genomic_DNA"/>
</dbReference>
<dbReference type="InterPro" id="IPR052155">
    <property type="entry name" value="Biofilm_reg_signaling"/>
</dbReference>
<name>A0A3B0YZ07_9ZZZZ</name>
<sequence length="681" mass="77604">MGKQLKSMSHLNRYTKLRYQFQLISVVVLLIATTLLGLVFKYSMNKQVEFDAVAKNGELIRLLTKEIEMSVFSAMKRVSFNFNDADKVKNSRLLRKIRQSVKPNLTGYYESKIRLYNMDGVSVYSDANLPFDIYSENAAAFKKVRLGQVSNHVPEKDPLTLVSWIPVYKNRSMVAIAMVSRNISTGIVAAKKQMNLVIWALFLTAITLHFMYAWYTTKIYQSLQDYEKISDQQQEKQEFLAYHDSLTSFPNRELFIDRLIHAAAKVDRSKELLAVLFIDLDRFKLINDSLGYSAGNEIVKMVADRLKTAIRGCDTIARVGGDEFTILLETIINPQEAVYVVERINKSLEGGFIYQNQEVNLTASTGISIYPQDEGCIEELINHADVAKDKAKKNGGADFRFYTRDMNVRSWERLEMEKDLRHGLEKNQYVLHFQPKVDLVQGRITGMEALLRWQRSEGELVPPIKFISMLEETGLIIDVGEWVLRESCHIAKGWLDQGYSSMVMAVNVSARQFRQVDFVERVYDILDETGLPPELLEIEVTEGVLMEDTQGSASTLEALKQRGIRIAIDDFGTGYSSLSYLQRYPIDTLKIDRAFVKDIENNSEGVAITTTIIALAHNLQLHIVAEGVETNEQLEFLTALGCQDIQGFLFSKPLPYDDFCDLLENEAQMFSRVFALRKNTA</sequence>
<dbReference type="PROSITE" id="PS50887">
    <property type="entry name" value="GGDEF"/>
    <property type="match status" value="1"/>
</dbReference>
<feature type="domain" description="EAL" evidence="2">
    <location>
        <begin position="413"/>
        <end position="667"/>
    </location>
</feature>
<dbReference type="Gene3D" id="3.30.70.270">
    <property type="match status" value="1"/>
</dbReference>
<proteinExistence type="predicted"/>
<feature type="domain" description="GGDEF" evidence="3">
    <location>
        <begin position="271"/>
        <end position="404"/>
    </location>
</feature>
<feature type="transmembrane region" description="Helical" evidence="1">
    <location>
        <begin position="196"/>
        <end position="215"/>
    </location>
</feature>
<evidence type="ECO:0000256" key="1">
    <source>
        <dbReference type="SAM" id="Phobius"/>
    </source>
</evidence>
<evidence type="ECO:0000259" key="2">
    <source>
        <dbReference type="PROSITE" id="PS50883"/>
    </source>
</evidence>
<dbReference type="AlphaFoldDB" id="A0A3B0YZ07"/>
<dbReference type="Pfam" id="PF00990">
    <property type="entry name" value="GGDEF"/>
    <property type="match status" value="1"/>
</dbReference>
<dbReference type="CDD" id="cd01949">
    <property type="entry name" value="GGDEF"/>
    <property type="match status" value="1"/>
</dbReference>
<dbReference type="Pfam" id="PF00563">
    <property type="entry name" value="EAL"/>
    <property type="match status" value="1"/>
</dbReference>
<protein>
    <submittedName>
        <fullName evidence="4">Diguanylate cyclase/phosphodiesterase (GGDEF &amp; EAL domains) with PAS/PAC sensor(S)</fullName>
    </submittedName>
</protein>
<organism evidence="4">
    <name type="scientific">hydrothermal vent metagenome</name>
    <dbReference type="NCBI Taxonomy" id="652676"/>
    <lineage>
        <taxon>unclassified sequences</taxon>
        <taxon>metagenomes</taxon>
        <taxon>ecological metagenomes</taxon>
    </lineage>
</organism>
<dbReference type="PANTHER" id="PTHR44757">
    <property type="entry name" value="DIGUANYLATE CYCLASE DGCP"/>
    <property type="match status" value="1"/>
</dbReference>
<dbReference type="NCBIfam" id="TIGR00254">
    <property type="entry name" value="GGDEF"/>
    <property type="match status" value="1"/>
</dbReference>
<dbReference type="CDD" id="cd01948">
    <property type="entry name" value="EAL"/>
    <property type="match status" value="1"/>
</dbReference>
<reference evidence="4" key="1">
    <citation type="submission" date="2018-06" db="EMBL/GenBank/DDBJ databases">
        <authorList>
            <person name="Zhirakovskaya E."/>
        </authorList>
    </citation>
    <scope>NUCLEOTIDE SEQUENCE</scope>
</reference>
<keyword evidence="1" id="KW-1133">Transmembrane helix</keyword>
<dbReference type="FunFam" id="3.20.20.450:FF:000001">
    <property type="entry name" value="Cyclic di-GMP phosphodiesterase yahA"/>
    <property type="match status" value="1"/>
</dbReference>
<feature type="transmembrane region" description="Helical" evidence="1">
    <location>
        <begin position="20"/>
        <end position="40"/>
    </location>
</feature>
<dbReference type="Gene3D" id="3.20.20.450">
    <property type="entry name" value="EAL domain"/>
    <property type="match status" value="1"/>
</dbReference>